<gene>
    <name evidence="3" type="ORF">DYB32_006436</name>
    <name evidence="2" type="ORF">H310_03187</name>
</gene>
<dbReference type="OrthoDB" id="10291778at2759"/>
<dbReference type="EMBL" id="QUSY01000677">
    <property type="protein sequence ID" value="RHY27915.1"/>
    <property type="molecule type" value="Genomic_DNA"/>
</dbReference>
<dbReference type="Proteomes" id="UP000285060">
    <property type="component" value="Unassembled WGS sequence"/>
</dbReference>
<sequence>MQRSNSLTDATPPSRASPWRRYSTPLPEPVGNDGIDPDALQGRCRSLTQERDLLRERLLEKAMREAEHEMMIQGLQDQLAKLTVLSVKRQSRYEELLQAYQEFKKAAMSEIHDDV</sequence>
<reference evidence="3 4" key="2">
    <citation type="submission" date="2018-08" db="EMBL/GenBank/DDBJ databases">
        <title>Aphanomyces genome sequencing and annotation.</title>
        <authorList>
            <person name="Minardi D."/>
            <person name="Oidtmann B."/>
            <person name="Van Der Giezen M."/>
            <person name="Studholme D.J."/>
        </authorList>
    </citation>
    <scope>NUCLEOTIDE SEQUENCE [LARGE SCALE GENOMIC DNA]</scope>
    <source>
        <strain evidence="3 4">NJM0002</strain>
    </source>
</reference>
<name>A0A024UGB2_9STRA</name>
<dbReference type="EMBL" id="KI913956">
    <property type="protein sequence ID" value="ETW05421.1"/>
    <property type="molecule type" value="Genomic_DNA"/>
</dbReference>
<evidence type="ECO:0000313" key="4">
    <source>
        <dbReference type="Proteomes" id="UP000285060"/>
    </source>
</evidence>
<feature type="compositionally biased region" description="Polar residues" evidence="1">
    <location>
        <begin position="1"/>
        <end position="11"/>
    </location>
</feature>
<feature type="region of interest" description="Disordered" evidence="1">
    <location>
        <begin position="1"/>
        <end position="40"/>
    </location>
</feature>
<evidence type="ECO:0000313" key="3">
    <source>
        <dbReference type="EMBL" id="RHY27915.1"/>
    </source>
</evidence>
<reference evidence="2" key="1">
    <citation type="submission" date="2013-12" db="EMBL/GenBank/DDBJ databases">
        <title>The Genome Sequence of Aphanomyces invadans NJM9701.</title>
        <authorList>
            <consortium name="The Broad Institute Genomics Platform"/>
            <person name="Russ C."/>
            <person name="Tyler B."/>
            <person name="van West P."/>
            <person name="Dieguez-Uribeondo J."/>
            <person name="Young S.K."/>
            <person name="Zeng Q."/>
            <person name="Gargeya S."/>
            <person name="Fitzgerald M."/>
            <person name="Abouelleil A."/>
            <person name="Alvarado L."/>
            <person name="Chapman S.B."/>
            <person name="Gainer-Dewar J."/>
            <person name="Goldberg J."/>
            <person name="Griggs A."/>
            <person name="Gujja S."/>
            <person name="Hansen M."/>
            <person name="Howarth C."/>
            <person name="Imamovic A."/>
            <person name="Ireland A."/>
            <person name="Larimer J."/>
            <person name="McCowan C."/>
            <person name="Murphy C."/>
            <person name="Pearson M."/>
            <person name="Poon T.W."/>
            <person name="Priest M."/>
            <person name="Roberts A."/>
            <person name="Saif S."/>
            <person name="Shea T."/>
            <person name="Sykes S."/>
            <person name="Wortman J."/>
            <person name="Nusbaum C."/>
            <person name="Birren B."/>
        </authorList>
    </citation>
    <scope>NUCLEOTIDE SEQUENCE [LARGE SCALE GENOMIC DNA]</scope>
    <source>
        <strain evidence="2">NJM9701</strain>
    </source>
</reference>
<accession>A0A024UGB2</accession>
<evidence type="ECO:0000313" key="2">
    <source>
        <dbReference type="EMBL" id="ETW05421.1"/>
    </source>
</evidence>
<keyword evidence="4" id="KW-1185">Reference proteome</keyword>
<dbReference type="RefSeq" id="XP_008865198.1">
    <property type="nucleotide sequence ID" value="XM_008866976.1"/>
</dbReference>
<organism evidence="2">
    <name type="scientific">Aphanomyces invadans</name>
    <dbReference type="NCBI Taxonomy" id="157072"/>
    <lineage>
        <taxon>Eukaryota</taxon>
        <taxon>Sar</taxon>
        <taxon>Stramenopiles</taxon>
        <taxon>Oomycota</taxon>
        <taxon>Saprolegniomycetes</taxon>
        <taxon>Saprolegniales</taxon>
        <taxon>Verrucalvaceae</taxon>
        <taxon>Aphanomyces</taxon>
    </lineage>
</organism>
<dbReference type="GeneID" id="20080237"/>
<dbReference type="AlphaFoldDB" id="A0A024UGB2"/>
<evidence type="ECO:0000256" key="1">
    <source>
        <dbReference type="SAM" id="MobiDB-lite"/>
    </source>
</evidence>
<dbReference type="VEuPathDB" id="FungiDB:H310_03187"/>
<proteinExistence type="predicted"/>
<protein>
    <submittedName>
        <fullName evidence="2">Uncharacterized protein</fullName>
    </submittedName>
</protein>